<feature type="transmembrane region" description="Helical" evidence="1">
    <location>
        <begin position="87"/>
        <end position="111"/>
    </location>
</feature>
<dbReference type="RefSeq" id="WP_133059956.1">
    <property type="nucleotide sequence ID" value="NZ_FXWJ01000002.1"/>
</dbReference>
<dbReference type="Proteomes" id="UP000194464">
    <property type="component" value="Unassembled WGS sequence"/>
</dbReference>
<sequence>MTAAPVVTPATDHDASGRPLAVRGFRRAAVITIITSLSVTALVGIGVLVTGDFGQVQVRILATALLVAGFSIVALCDLALAGRALRVVALVSIGVAVIALALGVVLIWSVSWSGASFGQLCRAFGVAGIWSVSLAQANLLLLLTRRGHPVIRFGMVATVGCIVLTAVLLSLPIVTEFRIPTGETALAFWRAFGIAVILDALGTITVPVLALFLRDAQKPVTPSAPIEPAASGWVRLSGELTERVAREAATAGTTPDHVVAYAVRSHLDAREQSITPRAPGVGEAAR</sequence>
<name>A0ABY1RD01_9MICO</name>
<feature type="transmembrane region" description="Helical" evidence="1">
    <location>
        <begin position="60"/>
        <end position="80"/>
    </location>
</feature>
<feature type="transmembrane region" description="Helical" evidence="1">
    <location>
        <begin position="187"/>
        <end position="213"/>
    </location>
</feature>
<evidence type="ECO:0000256" key="1">
    <source>
        <dbReference type="SAM" id="Phobius"/>
    </source>
</evidence>
<keyword evidence="3" id="KW-1185">Reference proteome</keyword>
<gene>
    <name evidence="2" type="ORF">SAMN06295909_1525</name>
</gene>
<feature type="transmembrane region" description="Helical" evidence="1">
    <location>
        <begin position="150"/>
        <end position="175"/>
    </location>
</feature>
<proteinExistence type="predicted"/>
<dbReference type="EMBL" id="FXWJ01000002">
    <property type="protein sequence ID" value="SMQ67134.1"/>
    <property type="molecule type" value="Genomic_DNA"/>
</dbReference>
<keyword evidence="1" id="KW-1133">Transmembrane helix</keyword>
<protein>
    <submittedName>
        <fullName evidence="2">Uncharacterized protein</fullName>
    </submittedName>
</protein>
<reference evidence="2 3" key="1">
    <citation type="submission" date="2017-04" db="EMBL/GenBank/DDBJ databases">
        <authorList>
            <person name="Varghese N."/>
            <person name="Submissions S."/>
        </authorList>
    </citation>
    <scope>NUCLEOTIDE SEQUENCE [LARGE SCALE GENOMIC DNA]</scope>
    <source>
        <strain evidence="2 3">VKM Ac-1784</strain>
    </source>
</reference>
<comment type="caution">
    <text evidence="2">The sequence shown here is derived from an EMBL/GenBank/DDBJ whole genome shotgun (WGS) entry which is preliminary data.</text>
</comment>
<evidence type="ECO:0000313" key="2">
    <source>
        <dbReference type="EMBL" id="SMQ67134.1"/>
    </source>
</evidence>
<feature type="transmembrane region" description="Helical" evidence="1">
    <location>
        <begin position="28"/>
        <end position="48"/>
    </location>
</feature>
<accession>A0ABY1RD01</accession>
<keyword evidence="1" id="KW-0812">Transmembrane</keyword>
<organism evidence="2 3">
    <name type="scientific">Plantibacter elymi</name>
    <name type="common">nom. nud.</name>
    <dbReference type="NCBI Taxonomy" id="199708"/>
    <lineage>
        <taxon>Bacteria</taxon>
        <taxon>Bacillati</taxon>
        <taxon>Actinomycetota</taxon>
        <taxon>Actinomycetes</taxon>
        <taxon>Micrococcales</taxon>
        <taxon>Microbacteriaceae</taxon>
        <taxon>Plantibacter</taxon>
    </lineage>
</organism>
<feature type="transmembrane region" description="Helical" evidence="1">
    <location>
        <begin position="123"/>
        <end position="143"/>
    </location>
</feature>
<keyword evidence="1" id="KW-0472">Membrane</keyword>
<evidence type="ECO:0000313" key="3">
    <source>
        <dbReference type="Proteomes" id="UP000194464"/>
    </source>
</evidence>